<keyword evidence="8" id="KW-0406">Ion transport</keyword>
<dbReference type="HOGENOM" id="CLU_007127_0_0_7"/>
<gene>
    <name evidence="8" type="primary">corA</name>
    <name evidence="10" type="ordered locus">Desti_3920</name>
</gene>
<dbReference type="GO" id="GO:0005886">
    <property type="term" value="C:plasma membrane"/>
    <property type="evidence" value="ECO:0007669"/>
    <property type="project" value="UniProtKB-SubCell"/>
</dbReference>
<evidence type="ECO:0000256" key="8">
    <source>
        <dbReference type="RuleBase" id="RU362010"/>
    </source>
</evidence>
<dbReference type="PANTHER" id="PTHR46494">
    <property type="entry name" value="CORA FAMILY METAL ION TRANSPORTER (EUROFUNG)"/>
    <property type="match status" value="1"/>
</dbReference>
<dbReference type="Gene3D" id="3.30.460.20">
    <property type="entry name" value="CorA soluble domain-like"/>
    <property type="match status" value="1"/>
</dbReference>
<dbReference type="Proteomes" id="UP000006055">
    <property type="component" value="Chromosome"/>
</dbReference>
<feature type="transmembrane region" description="Helical" evidence="8">
    <location>
        <begin position="308"/>
        <end position="328"/>
    </location>
</feature>
<dbReference type="InterPro" id="IPR002523">
    <property type="entry name" value="MgTranspt_CorA/ZnTranspt_ZntB"/>
</dbReference>
<keyword evidence="7 8" id="KW-0472">Membrane</keyword>
<dbReference type="PANTHER" id="PTHR46494:SF1">
    <property type="entry name" value="CORA FAMILY METAL ION TRANSPORTER (EUROFUNG)"/>
    <property type="match status" value="1"/>
</dbReference>
<evidence type="ECO:0000256" key="3">
    <source>
        <dbReference type="ARBA" id="ARBA00022448"/>
    </source>
</evidence>
<dbReference type="KEGG" id="dti:Desti_3920"/>
<proteinExistence type="inferred from homology"/>
<dbReference type="RefSeq" id="WP_014811688.1">
    <property type="nucleotide sequence ID" value="NC_018025.1"/>
</dbReference>
<protein>
    <recommendedName>
        <fullName evidence="8">Magnesium transport protein CorA</fullName>
    </recommendedName>
</protein>
<keyword evidence="8" id="KW-0460">Magnesium</keyword>
<keyword evidence="6 8" id="KW-1133">Transmembrane helix</keyword>
<dbReference type="PATRIC" id="fig|706587.4.peg.4446"/>
<feature type="transmembrane region" description="Helical" evidence="8">
    <location>
        <begin position="340"/>
        <end position="360"/>
    </location>
</feature>
<dbReference type="EMBL" id="CP003360">
    <property type="protein sequence ID" value="AFM26562.1"/>
    <property type="molecule type" value="Genomic_DNA"/>
</dbReference>
<dbReference type="Gene3D" id="1.20.58.340">
    <property type="entry name" value="Magnesium transport protein CorA, transmembrane region"/>
    <property type="match status" value="2"/>
</dbReference>
<evidence type="ECO:0000313" key="11">
    <source>
        <dbReference type="Proteomes" id="UP000006055"/>
    </source>
</evidence>
<evidence type="ECO:0000256" key="1">
    <source>
        <dbReference type="ARBA" id="ARBA00004651"/>
    </source>
</evidence>
<comment type="function">
    <text evidence="8">Mediates influx of magnesium ions.</text>
</comment>
<evidence type="ECO:0000256" key="5">
    <source>
        <dbReference type="ARBA" id="ARBA00022692"/>
    </source>
</evidence>
<dbReference type="eggNOG" id="COG0598">
    <property type="taxonomic scope" value="Bacteria"/>
</dbReference>
<dbReference type="STRING" id="706587.Desti_3920"/>
<dbReference type="Pfam" id="PF01544">
    <property type="entry name" value="CorA"/>
    <property type="match status" value="1"/>
</dbReference>
<keyword evidence="4 8" id="KW-1003">Cell membrane</keyword>
<dbReference type="InterPro" id="IPR045861">
    <property type="entry name" value="CorA_cytoplasmic_dom"/>
</dbReference>
<evidence type="ECO:0000256" key="2">
    <source>
        <dbReference type="ARBA" id="ARBA00009765"/>
    </source>
</evidence>
<dbReference type="SUPFAM" id="SSF144083">
    <property type="entry name" value="Magnesium transport protein CorA, transmembrane region"/>
    <property type="match status" value="1"/>
</dbReference>
<dbReference type="NCBIfam" id="TIGR00383">
    <property type="entry name" value="corA"/>
    <property type="match status" value="1"/>
</dbReference>
<reference evidence="11" key="1">
    <citation type="submission" date="2012-06" db="EMBL/GenBank/DDBJ databases">
        <title>Complete sequence of chromosome of Desulfomonile tiedjei DSM 6799.</title>
        <authorList>
            <person name="Lucas S."/>
            <person name="Copeland A."/>
            <person name="Lapidus A."/>
            <person name="Glavina del Rio T."/>
            <person name="Dalin E."/>
            <person name="Tice H."/>
            <person name="Bruce D."/>
            <person name="Goodwin L."/>
            <person name="Pitluck S."/>
            <person name="Peters L."/>
            <person name="Ovchinnikova G."/>
            <person name="Zeytun A."/>
            <person name="Lu M."/>
            <person name="Kyrpides N."/>
            <person name="Mavromatis K."/>
            <person name="Ivanova N."/>
            <person name="Brettin T."/>
            <person name="Detter J.C."/>
            <person name="Han C."/>
            <person name="Larimer F."/>
            <person name="Land M."/>
            <person name="Hauser L."/>
            <person name="Markowitz V."/>
            <person name="Cheng J.-F."/>
            <person name="Hugenholtz P."/>
            <person name="Woyke T."/>
            <person name="Wu D."/>
            <person name="Spring S."/>
            <person name="Schroeder M."/>
            <person name="Brambilla E."/>
            <person name="Klenk H.-P."/>
            <person name="Eisen J.A."/>
        </authorList>
    </citation>
    <scope>NUCLEOTIDE SEQUENCE [LARGE SCALE GENOMIC DNA]</scope>
    <source>
        <strain evidence="11">ATCC 49306 / DSM 6799 / DCB-1</strain>
    </source>
</reference>
<evidence type="ECO:0000256" key="7">
    <source>
        <dbReference type="ARBA" id="ARBA00023136"/>
    </source>
</evidence>
<name>I4CAH1_DESTA</name>
<dbReference type="GO" id="GO:0015095">
    <property type="term" value="F:magnesium ion transmembrane transporter activity"/>
    <property type="evidence" value="ECO:0007669"/>
    <property type="project" value="UniProtKB-UniRule"/>
</dbReference>
<organism evidence="10 11">
    <name type="scientific">Desulfomonile tiedjei (strain ATCC 49306 / DSM 6799 / DCB-1)</name>
    <dbReference type="NCBI Taxonomy" id="706587"/>
    <lineage>
        <taxon>Bacteria</taxon>
        <taxon>Pseudomonadati</taxon>
        <taxon>Thermodesulfobacteriota</taxon>
        <taxon>Desulfomonilia</taxon>
        <taxon>Desulfomonilales</taxon>
        <taxon>Desulfomonilaceae</taxon>
        <taxon>Desulfomonile</taxon>
    </lineage>
</organism>
<dbReference type="GO" id="GO:0000287">
    <property type="term" value="F:magnesium ion binding"/>
    <property type="evidence" value="ECO:0007669"/>
    <property type="project" value="TreeGrafter"/>
</dbReference>
<evidence type="ECO:0000256" key="6">
    <source>
        <dbReference type="ARBA" id="ARBA00022989"/>
    </source>
</evidence>
<comment type="similarity">
    <text evidence="2 8">Belongs to the CorA metal ion transporter (MIT) (TC 1.A.35) family.</text>
</comment>
<keyword evidence="3 8" id="KW-0813">Transport</keyword>
<keyword evidence="11" id="KW-1185">Reference proteome</keyword>
<dbReference type="FunFam" id="1.20.58.340:FF:000012">
    <property type="entry name" value="Magnesium transport protein CorA"/>
    <property type="match status" value="1"/>
</dbReference>
<dbReference type="GO" id="GO:0015087">
    <property type="term" value="F:cobalt ion transmembrane transporter activity"/>
    <property type="evidence" value="ECO:0007669"/>
    <property type="project" value="UniProtKB-UniRule"/>
</dbReference>
<feature type="compositionally biased region" description="Basic and acidic residues" evidence="9">
    <location>
        <begin position="1"/>
        <end position="12"/>
    </location>
</feature>
<dbReference type="InterPro" id="IPR045863">
    <property type="entry name" value="CorA_TM1_TM2"/>
</dbReference>
<dbReference type="SUPFAM" id="SSF143865">
    <property type="entry name" value="CorA soluble domain-like"/>
    <property type="match status" value="1"/>
</dbReference>
<feature type="compositionally biased region" description="Basic residues" evidence="9">
    <location>
        <begin position="13"/>
        <end position="22"/>
    </location>
</feature>
<dbReference type="InterPro" id="IPR004488">
    <property type="entry name" value="Mg/Co-transport_prot_CorA"/>
</dbReference>
<dbReference type="CDD" id="cd12828">
    <property type="entry name" value="TmCorA-like_1"/>
    <property type="match status" value="1"/>
</dbReference>
<accession>I4CAH1</accession>
<dbReference type="OrthoDB" id="9803416at2"/>
<dbReference type="GO" id="GO:0050897">
    <property type="term" value="F:cobalt ion binding"/>
    <property type="evidence" value="ECO:0007669"/>
    <property type="project" value="TreeGrafter"/>
</dbReference>
<dbReference type="AlphaFoldDB" id="I4CAH1"/>
<keyword evidence="5 8" id="KW-0812">Transmembrane</keyword>
<evidence type="ECO:0000313" key="10">
    <source>
        <dbReference type="EMBL" id="AFM26562.1"/>
    </source>
</evidence>
<feature type="region of interest" description="Disordered" evidence="9">
    <location>
        <begin position="1"/>
        <end position="29"/>
    </location>
</feature>
<sequence length="366" mass="41946">MTTRRPKPEKSQGKPKSRKRSRTSGLPPGTLVYIGPEREGPVHITAMTYDRSGVTEFPVLDPEKVGQIPKDHLITWINVDGLQNIHAVETIGKQLNIHPLVLEDIVDTTQRPKIEVTDDYTFIVFKTLTFDETTSEIVSEHVSLVLGEHCLITFQETAGDPFDLVRNRIRSSVGRLRTSGPDYLAYALIDAVVDDYFSVLEKLAEGIEVLEEDLATRADPQMLREIHKLKVDMIVLRRSVWPLREVLNRLSKGDAPLVQKETIPYLMDVYDHTIHVIETMETYRDIVSGMLDIYLSSISNRLNQIMKVLTIISTIFIPLTFLSGWYGMNFKYMPELSWKWGYPMVIVVALTIVSLLLYLFRRNEWI</sequence>
<evidence type="ECO:0000256" key="9">
    <source>
        <dbReference type="SAM" id="MobiDB-lite"/>
    </source>
</evidence>
<comment type="subcellular location">
    <subcellularLocation>
        <location evidence="1">Cell membrane</location>
        <topology evidence="1">Multi-pass membrane protein</topology>
    </subcellularLocation>
    <subcellularLocation>
        <location evidence="8">Membrane</location>
        <topology evidence="8">Multi-pass membrane protein</topology>
    </subcellularLocation>
</comment>
<evidence type="ECO:0000256" key="4">
    <source>
        <dbReference type="ARBA" id="ARBA00022475"/>
    </source>
</evidence>